<feature type="compositionally biased region" description="Polar residues" evidence="1">
    <location>
        <begin position="67"/>
        <end position="87"/>
    </location>
</feature>
<feature type="region of interest" description="Disordered" evidence="1">
    <location>
        <begin position="324"/>
        <end position="370"/>
    </location>
</feature>
<reference evidence="2" key="1">
    <citation type="journal article" date="2006" name="Science">
        <title>The genome of black cottonwood, Populus trichocarpa (Torr. &amp; Gray).</title>
        <authorList>
            <person name="Tuskan G.A."/>
            <person name="Difazio S."/>
            <person name="Jansson S."/>
            <person name="Bohlmann J."/>
            <person name="Grigoriev I."/>
            <person name="Hellsten U."/>
            <person name="Putnam N."/>
            <person name="Ralph S."/>
            <person name="Rombauts S."/>
            <person name="Salamov A."/>
            <person name="Schein J."/>
            <person name="Sterck L."/>
            <person name="Aerts A."/>
            <person name="Bhalerao R.R."/>
            <person name="Bhalerao R.P."/>
            <person name="Blaudez D."/>
            <person name="Boerjan W."/>
            <person name="Brun A."/>
            <person name="Brunner A."/>
            <person name="Busov V."/>
            <person name="Campbell M."/>
            <person name="Carlson J."/>
            <person name="Chalot M."/>
            <person name="Chapman J."/>
            <person name="Chen G.L."/>
            <person name="Cooper D."/>
            <person name="Coutinho P.M."/>
            <person name="Couturier J."/>
            <person name="Covert S."/>
            <person name="Cronk Q."/>
            <person name="Cunningham R."/>
            <person name="Davis J."/>
            <person name="Degroeve S."/>
            <person name="Dejardin A."/>
            <person name="Depamphilis C."/>
            <person name="Detter J."/>
            <person name="Dirks B."/>
            <person name="Dubchak I."/>
            <person name="Duplessis S."/>
            <person name="Ehlting J."/>
            <person name="Ellis B."/>
            <person name="Gendler K."/>
            <person name="Goodstein D."/>
            <person name="Gribskov M."/>
            <person name="Grimwood J."/>
            <person name="Groover A."/>
            <person name="Gunter L."/>
            <person name="Hamberger B."/>
            <person name="Heinze B."/>
            <person name="Helariutta Y."/>
            <person name="Henrissat B."/>
            <person name="Holligan D."/>
            <person name="Holt R."/>
            <person name="Huang W."/>
            <person name="Islam-Faridi N."/>
            <person name="Jones S."/>
            <person name="Jones-Rhoades M."/>
            <person name="Jorgensen R."/>
            <person name="Joshi C."/>
            <person name="Kangasjarvi J."/>
            <person name="Karlsson J."/>
            <person name="Kelleher C."/>
            <person name="Kirkpatrick R."/>
            <person name="Kirst M."/>
            <person name="Kohler A."/>
            <person name="Kalluri U."/>
            <person name="Larimer F."/>
            <person name="Leebens-Mack J."/>
            <person name="Leple J.C."/>
            <person name="Locascio P."/>
            <person name="Lou Y."/>
            <person name="Lucas S."/>
            <person name="Martin F."/>
            <person name="Montanini B."/>
            <person name="Napoli C."/>
            <person name="Nelson D.R."/>
            <person name="Nelson C."/>
            <person name="Nieminen K."/>
            <person name="Nilsson O."/>
            <person name="Pereda V."/>
            <person name="Peter G."/>
            <person name="Philippe R."/>
            <person name="Pilate G."/>
            <person name="Poliakov A."/>
            <person name="Razumovskaya J."/>
            <person name="Richardson P."/>
            <person name="Rinaldi C."/>
            <person name="Ritland K."/>
            <person name="Rouze P."/>
            <person name="Ryaboy D."/>
            <person name="Schmutz J."/>
            <person name="Schrader J."/>
            <person name="Segerman B."/>
            <person name="Shin H."/>
            <person name="Siddiqui A."/>
            <person name="Sterky F."/>
            <person name="Terry A."/>
            <person name="Tsai C.J."/>
            <person name="Uberbacher E."/>
            <person name="Unneberg P."/>
            <person name="Vahala J."/>
            <person name="Wall K."/>
            <person name="Wessler S."/>
            <person name="Yang G."/>
            <person name="Yin T."/>
            <person name="Douglas C."/>
            <person name="Marra M."/>
            <person name="Sandberg G."/>
            <person name="Van de Peer Y."/>
            <person name="Rokhsar D."/>
        </authorList>
    </citation>
    <scope>NUCLEOTIDE SEQUENCE [LARGE SCALE GENOMIC DNA]</scope>
    <source>
        <strain evidence="2">Nisqually-1</strain>
    </source>
</reference>
<organism evidence="2">
    <name type="scientific">Populus trichocarpa</name>
    <name type="common">Western balsam poplar</name>
    <name type="synonym">Populus balsamifera subsp. trichocarpa</name>
    <dbReference type="NCBI Taxonomy" id="3694"/>
    <lineage>
        <taxon>Eukaryota</taxon>
        <taxon>Viridiplantae</taxon>
        <taxon>Streptophyta</taxon>
        <taxon>Embryophyta</taxon>
        <taxon>Tracheophyta</taxon>
        <taxon>Spermatophyta</taxon>
        <taxon>Magnoliopsida</taxon>
        <taxon>eudicotyledons</taxon>
        <taxon>Gunneridae</taxon>
        <taxon>Pentapetalae</taxon>
        <taxon>rosids</taxon>
        <taxon>fabids</taxon>
        <taxon>Malpighiales</taxon>
        <taxon>Salicaceae</taxon>
        <taxon>Saliceae</taxon>
        <taxon>Populus</taxon>
    </lineage>
</organism>
<dbReference type="AlphaFoldDB" id="A0A2K1RA45"/>
<sequence>MKKSKRKPAVAIKRPQNPLDAPVPSHTNQGGSLVLGLKSALGTLDGSISHIPSADLPPSPAVIPSSGAGTSTAREANGSPVDNTNASLDGFLVEDCSDEEDLEEEQLDFSCSEEEYERSPPSSLTPVTPELPSSPTPVTPELPASPKGAIFNPFNNVKAATLTIHESGWLVYKFQNEEDKFSVFHLSLHPMSKYFDFSSSEMSHVPTPRCLSKLASVLGKPIQCDKLTSTKERLSYARVLVEVDLLADLRSSINVVLPSGSPLIQRVIYETLPKFCKHCKVLGHSTGTCSKSKDETRTIEKAGSASVATINNVKGSVFTRLRPPVNAPPVDAPSANAPSVAPSPVDPVDAPPAAAPEVDDPIVPTAPSVT</sequence>
<name>A0A2K1RA45_POPTR</name>
<feature type="compositionally biased region" description="Acidic residues" evidence="1">
    <location>
        <begin position="102"/>
        <end position="116"/>
    </location>
</feature>
<dbReference type="PANTHER" id="PTHR31286">
    <property type="entry name" value="GLYCINE-RICH CELL WALL STRUCTURAL PROTEIN 1.8-LIKE"/>
    <property type="match status" value="1"/>
</dbReference>
<feature type="compositionally biased region" description="Low complexity" evidence="1">
    <location>
        <begin position="332"/>
        <end position="348"/>
    </location>
</feature>
<evidence type="ECO:0000313" key="2">
    <source>
        <dbReference type="EMBL" id="PNS24160.1"/>
    </source>
</evidence>
<dbReference type="PANTHER" id="PTHR31286:SF180">
    <property type="entry name" value="OS10G0362600 PROTEIN"/>
    <property type="match status" value="1"/>
</dbReference>
<gene>
    <name evidence="2" type="ORF">POPTR_T006500</name>
</gene>
<dbReference type="EMBL" id="KZ623340">
    <property type="protein sequence ID" value="PNS24160.1"/>
    <property type="molecule type" value="Genomic_DNA"/>
</dbReference>
<feature type="region of interest" description="Disordered" evidence="1">
    <location>
        <begin position="102"/>
        <end position="143"/>
    </location>
</feature>
<accession>A0A2K1RA45</accession>
<evidence type="ECO:0000256" key="1">
    <source>
        <dbReference type="SAM" id="MobiDB-lite"/>
    </source>
</evidence>
<dbReference type="InterPro" id="IPR040256">
    <property type="entry name" value="At4g02000-like"/>
</dbReference>
<dbReference type="InParanoid" id="A0A2K1RA45"/>
<proteinExistence type="predicted"/>
<feature type="region of interest" description="Disordered" evidence="1">
    <location>
        <begin position="51"/>
        <end position="88"/>
    </location>
</feature>
<feature type="region of interest" description="Disordered" evidence="1">
    <location>
        <begin position="1"/>
        <end position="30"/>
    </location>
</feature>
<protein>
    <submittedName>
        <fullName evidence="2">Uncharacterized protein</fullName>
    </submittedName>
</protein>
<reference evidence="2" key="2">
    <citation type="submission" date="2017-07" db="EMBL/GenBank/DDBJ databases">
        <title>WGS assembly of Populus trichocarpa.</title>
        <authorList>
            <person name="Tuskan G."/>
            <person name="Difazio S."/>
            <person name="Jansson S."/>
            <person name="Bohlmann J."/>
            <person name="Grigoriev I."/>
            <person name="Hellsten U."/>
            <person name="Putnam N."/>
            <person name="Ralph S."/>
            <person name="Rombauts S."/>
            <person name="Salamov A."/>
            <person name="Schein J."/>
            <person name="Sterck L."/>
            <person name="Aerts A."/>
            <person name="Bhalerao R."/>
            <person name="Bhalerao R."/>
            <person name="Blaudez D."/>
            <person name="Boerjan W."/>
            <person name="Brun A."/>
            <person name="Brunner A."/>
            <person name="Busov V."/>
            <person name="Campbell M."/>
            <person name="Carlson J."/>
            <person name="Chalot M."/>
            <person name="Chapman J."/>
            <person name="Chen G."/>
            <person name="Cooper D."/>
            <person name="Coutinho P."/>
            <person name="Couturier J."/>
            <person name="Covert S."/>
            <person name="Cronk Q."/>
            <person name="Cunningham R."/>
            <person name="Davis J."/>
            <person name="Degroeve S."/>
            <person name="Dejardin A."/>
            <person name="Depamphilis C."/>
            <person name="Detter J."/>
            <person name="Dirks B."/>
            <person name="Dubchak I."/>
            <person name="Duplessis S."/>
            <person name="Ehlting J."/>
            <person name="Ellis B."/>
            <person name="Gendler K."/>
            <person name="Goodstein D."/>
            <person name="Gribskov M."/>
            <person name="Grimwood J."/>
            <person name="Groover A."/>
            <person name="Gunter L."/>
            <person name="Hamberger B."/>
            <person name="Heinze B."/>
            <person name="Helariutta Y."/>
            <person name="Henrissat B."/>
            <person name="Holligan D."/>
            <person name="Holt R."/>
            <person name="Huang W."/>
            <person name="Islam-Faridi N."/>
            <person name="Jones S."/>
            <person name="Jones-Rhoades M."/>
            <person name="Jorgensen R."/>
            <person name="Joshi C."/>
            <person name="Kangasjarvi J."/>
            <person name="Karlsson J."/>
            <person name="Kelleher C."/>
            <person name="Kirkpatrick R."/>
            <person name="Kirst M."/>
            <person name="Kohler A."/>
            <person name="Kalluri U."/>
            <person name="Larimer F."/>
            <person name="Leebens-Mack J."/>
            <person name="Leple J."/>
            <person name="Locascio P."/>
            <person name="Lou Y."/>
            <person name="Lucas S."/>
            <person name="Martin F."/>
            <person name="Montanini B."/>
            <person name="Napoli C."/>
            <person name="Nelson D."/>
            <person name="Nelson C."/>
            <person name="Nieminen K."/>
            <person name="Nilsson O."/>
            <person name="Pereda V."/>
            <person name="Peter G."/>
            <person name="Philippe R."/>
            <person name="Pilate G."/>
            <person name="Poliakov A."/>
            <person name="Razumovskaya J."/>
            <person name="Richardson P."/>
            <person name="Rinaldi C."/>
            <person name="Ritland K."/>
            <person name="Rouze P."/>
            <person name="Ryaboy D."/>
            <person name="Schmutz J."/>
            <person name="Schrader J."/>
            <person name="Segerman B."/>
            <person name="Shin H."/>
            <person name="Siddiqui A."/>
            <person name="Sterky F."/>
            <person name="Terry A."/>
            <person name="Tsai C."/>
            <person name="Uberbacher E."/>
            <person name="Unneberg P."/>
            <person name="Vahala J."/>
            <person name="Wall K."/>
            <person name="Wessler S."/>
            <person name="Yang G."/>
            <person name="Yin T."/>
            <person name="Douglas C."/>
            <person name="Marra M."/>
            <person name="Sandberg G."/>
            <person name="Van De Peer Y."/>
            <person name="Rokhsar D."/>
        </authorList>
    </citation>
    <scope>NUCLEOTIDE SEQUENCE</scope>
    <source>
        <strain evidence="2">Nisqually-1</strain>
    </source>
</reference>